<dbReference type="GO" id="GO:0008033">
    <property type="term" value="P:tRNA processing"/>
    <property type="evidence" value="ECO:0007669"/>
    <property type="project" value="UniProtKB-KW"/>
</dbReference>
<comment type="subcellular location">
    <subcellularLocation>
        <location evidence="1">Cytoplasm</location>
    </subcellularLocation>
</comment>
<evidence type="ECO:0000256" key="1">
    <source>
        <dbReference type="ARBA" id="ARBA00004496"/>
    </source>
</evidence>
<comment type="similarity">
    <text evidence="2">Belongs to the SUA5 family.</text>
</comment>
<dbReference type="OrthoDB" id="9814580at2"/>
<gene>
    <name evidence="14" type="ORF">CGZ93_13215</name>
</gene>
<dbReference type="EC" id="2.7.7.87" evidence="3"/>
<dbReference type="InterPro" id="IPR006070">
    <property type="entry name" value="Sua5-like_dom"/>
</dbReference>
<keyword evidence="6" id="KW-0819">tRNA processing</keyword>
<sequence length="239" mass="25325">MTEQEQGPPAPEPSEPAYRRFDCTDSDQRAEALVAAKGAVDAGECVVLPTDTVYGIGANSFSAAAVQRLLDSKGRGRDMPPPVLIADPAVMMALGRDIPEAAKKLAEQHWPGPLTIIVYAQSSLQMDLGETRGTIALRVPDHELARELLQTTGPLAVSSANRTGQPAATDADAAIEQLGDRVAVYLDGGATPGQMPSTIVDFTHSDYGAVVRHGRIDIAELRATVPYLDDRTEPDIEAG</sequence>
<dbReference type="GO" id="GO:0061710">
    <property type="term" value="F:L-threonylcarbamoyladenylate synthase"/>
    <property type="evidence" value="ECO:0007669"/>
    <property type="project" value="UniProtKB-EC"/>
</dbReference>
<keyword evidence="7" id="KW-0548">Nucleotidyltransferase</keyword>
<protein>
    <recommendedName>
        <fullName evidence="10">L-threonylcarbamoyladenylate synthase</fullName>
        <ecNumber evidence="3">2.7.7.87</ecNumber>
    </recommendedName>
    <alternativeName>
        <fullName evidence="10">L-threonylcarbamoyladenylate synthase</fullName>
    </alternativeName>
</protein>
<dbReference type="GO" id="GO:0006450">
    <property type="term" value="P:regulation of translational fidelity"/>
    <property type="evidence" value="ECO:0007669"/>
    <property type="project" value="TreeGrafter"/>
</dbReference>
<keyword evidence="15" id="KW-1185">Reference proteome</keyword>
<dbReference type="RefSeq" id="WP_094364626.1">
    <property type="nucleotide sequence ID" value="NZ_NMVQ01000034.1"/>
</dbReference>
<dbReference type="InterPro" id="IPR017945">
    <property type="entry name" value="DHBP_synth_RibB-like_a/b_dom"/>
</dbReference>
<evidence type="ECO:0000313" key="14">
    <source>
        <dbReference type="EMBL" id="OYO19330.1"/>
    </source>
</evidence>
<keyword evidence="9" id="KW-0067">ATP-binding</keyword>
<dbReference type="GO" id="GO:0005737">
    <property type="term" value="C:cytoplasm"/>
    <property type="evidence" value="ECO:0007669"/>
    <property type="project" value="UniProtKB-SubCell"/>
</dbReference>
<evidence type="ECO:0000256" key="10">
    <source>
        <dbReference type="ARBA" id="ARBA00029774"/>
    </source>
</evidence>
<evidence type="ECO:0000256" key="9">
    <source>
        <dbReference type="ARBA" id="ARBA00022840"/>
    </source>
</evidence>
<evidence type="ECO:0000313" key="15">
    <source>
        <dbReference type="Proteomes" id="UP000216311"/>
    </source>
</evidence>
<comment type="caution">
    <text evidence="14">The sequence shown here is derived from an EMBL/GenBank/DDBJ whole genome shotgun (WGS) entry which is preliminary data.</text>
</comment>
<dbReference type="PROSITE" id="PS51163">
    <property type="entry name" value="YRDC"/>
    <property type="match status" value="1"/>
</dbReference>
<dbReference type="Proteomes" id="UP000216311">
    <property type="component" value="Unassembled WGS sequence"/>
</dbReference>
<dbReference type="PANTHER" id="PTHR17490">
    <property type="entry name" value="SUA5"/>
    <property type="match status" value="1"/>
</dbReference>
<keyword evidence="5" id="KW-0808">Transferase</keyword>
<accession>A0A255GUL3</accession>
<organism evidence="14 15">
    <name type="scientific">Enemella dayhoffiae</name>
    <dbReference type="NCBI Taxonomy" id="2016507"/>
    <lineage>
        <taxon>Bacteria</taxon>
        <taxon>Bacillati</taxon>
        <taxon>Actinomycetota</taxon>
        <taxon>Actinomycetes</taxon>
        <taxon>Propionibacteriales</taxon>
        <taxon>Propionibacteriaceae</taxon>
        <taxon>Enemella</taxon>
    </lineage>
</organism>
<dbReference type="Pfam" id="PF01300">
    <property type="entry name" value="Sua5_yciO_yrdC"/>
    <property type="match status" value="1"/>
</dbReference>
<dbReference type="AlphaFoldDB" id="A0A255GUL3"/>
<feature type="domain" description="YrdC-like" evidence="13">
    <location>
        <begin position="30"/>
        <end position="216"/>
    </location>
</feature>
<evidence type="ECO:0000256" key="12">
    <source>
        <dbReference type="SAM" id="MobiDB-lite"/>
    </source>
</evidence>
<evidence type="ECO:0000256" key="7">
    <source>
        <dbReference type="ARBA" id="ARBA00022695"/>
    </source>
</evidence>
<evidence type="ECO:0000256" key="8">
    <source>
        <dbReference type="ARBA" id="ARBA00022741"/>
    </source>
</evidence>
<dbReference type="Gene3D" id="3.90.870.10">
    <property type="entry name" value="DHBP synthase"/>
    <property type="match status" value="1"/>
</dbReference>
<dbReference type="GO" id="GO:0000049">
    <property type="term" value="F:tRNA binding"/>
    <property type="evidence" value="ECO:0007669"/>
    <property type="project" value="TreeGrafter"/>
</dbReference>
<dbReference type="PANTHER" id="PTHR17490:SF16">
    <property type="entry name" value="THREONYLCARBAMOYL-AMP SYNTHASE"/>
    <property type="match status" value="1"/>
</dbReference>
<evidence type="ECO:0000259" key="13">
    <source>
        <dbReference type="PROSITE" id="PS51163"/>
    </source>
</evidence>
<dbReference type="GO" id="GO:0005524">
    <property type="term" value="F:ATP binding"/>
    <property type="evidence" value="ECO:0007669"/>
    <property type="project" value="UniProtKB-KW"/>
</dbReference>
<evidence type="ECO:0000256" key="2">
    <source>
        <dbReference type="ARBA" id="ARBA00007663"/>
    </source>
</evidence>
<evidence type="ECO:0000256" key="3">
    <source>
        <dbReference type="ARBA" id="ARBA00012584"/>
    </source>
</evidence>
<dbReference type="GO" id="GO:0003725">
    <property type="term" value="F:double-stranded RNA binding"/>
    <property type="evidence" value="ECO:0007669"/>
    <property type="project" value="InterPro"/>
</dbReference>
<dbReference type="InterPro" id="IPR050156">
    <property type="entry name" value="TC-AMP_synthase_SUA5"/>
</dbReference>
<name>A0A255GUL3_9ACTN</name>
<dbReference type="EMBL" id="NMVQ01000034">
    <property type="protein sequence ID" value="OYO19330.1"/>
    <property type="molecule type" value="Genomic_DNA"/>
</dbReference>
<evidence type="ECO:0000256" key="5">
    <source>
        <dbReference type="ARBA" id="ARBA00022679"/>
    </source>
</evidence>
<evidence type="ECO:0000256" key="4">
    <source>
        <dbReference type="ARBA" id="ARBA00022490"/>
    </source>
</evidence>
<dbReference type="NCBIfam" id="TIGR00057">
    <property type="entry name" value="L-threonylcarbamoyladenylate synthase"/>
    <property type="match status" value="1"/>
</dbReference>
<evidence type="ECO:0000256" key="11">
    <source>
        <dbReference type="ARBA" id="ARBA00048366"/>
    </source>
</evidence>
<keyword evidence="4" id="KW-0963">Cytoplasm</keyword>
<feature type="region of interest" description="Disordered" evidence="12">
    <location>
        <begin position="1"/>
        <end position="20"/>
    </location>
</feature>
<comment type="catalytic activity">
    <reaction evidence="11">
        <text>L-threonine + hydrogencarbonate + ATP = L-threonylcarbamoyladenylate + diphosphate + H2O</text>
        <dbReference type="Rhea" id="RHEA:36407"/>
        <dbReference type="ChEBI" id="CHEBI:15377"/>
        <dbReference type="ChEBI" id="CHEBI:17544"/>
        <dbReference type="ChEBI" id="CHEBI:30616"/>
        <dbReference type="ChEBI" id="CHEBI:33019"/>
        <dbReference type="ChEBI" id="CHEBI:57926"/>
        <dbReference type="ChEBI" id="CHEBI:73682"/>
        <dbReference type="EC" id="2.7.7.87"/>
    </reaction>
</comment>
<keyword evidence="8" id="KW-0547">Nucleotide-binding</keyword>
<dbReference type="SUPFAM" id="SSF55821">
    <property type="entry name" value="YrdC/RibB"/>
    <property type="match status" value="1"/>
</dbReference>
<evidence type="ECO:0000256" key="6">
    <source>
        <dbReference type="ARBA" id="ARBA00022694"/>
    </source>
</evidence>
<reference evidence="14 15" key="1">
    <citation type="submission" date="2017-07" db="EMBL/GenBank/DDBJ databases">
        <title>Draft whole genome sequences of clinical Proprionibacteriaceae strains.</title>
        <authorList>
            <person name="Bernier A.-M."/>
            <person name="Bernard K."/>
            <person name="Domingo M.-C."/>
        </authorList>
    </citation>
    <scope>NUCLEOTIDE SEQUENCE [LARGE SCALE GENOMIC DNA]</scope>
    <source>
        <strain evidence="14 15">NML 130396</strain>
    </source>
</reference>
<proteinExistence type="inferred from homology"/>